<proteinExistence type="predicted"/>
<dbReference type="AlphaFoldDB" id="A0A9P3F0V5"/>
<dbReference type="EMBL" id="BHVY01000009">
    <property type="protein sequence ID" value="GIJ92378.1"/>
    <property type="molecule type" value="Genomic_DNA"/>
</dbReference>
<keyword evidence="2" id="KW-1185">Reference proteome</keyword>
<name>A0A9P3F0V5_9EURO</name>
<dbReference type="Proteomes" id="UP001043456">
    <property type="component" value="Unassembled WGS sequence"/>
</dbReference>
<sequence>MGDVCGQSLVILILQIAGAIEALLKTEILPPEQVEHKGGERPDPIQRVRFARLLVESVVWYYVWYFLPPIVQKLVGPSAVLEKISLVTVYWIVSKWSLDIGDRVAGVLIELLFSR</sequence>
<reference evidence="1 2" key="1">
    <citation type="submission" date="2018-10" db="EMBL/GenBank/DDBJ databases">
        <title>Pan-genome distribution and transcriptional activeness of fungal secondary metabolism genes in Aspergillus section Fumigati.</title>
        <authorList>
            <person name="Takahashi H."/>
            <person name="Umemura M."/>
            <person name="Ninomiya A."/>
            <person name="Kusuya Y."/>
            <person name="Urayama S."/>
            <person name="Shimizu M."/>
            <person name="Watanabe A."/>
            <person name="Kamei K."/>
            <person name="Yaguchi T."/>
            <person name="Hagiwara D."/>
        </authorList>
    </citation>
    <scope>NUCLEOTIDE SEQUENCE [LARGE SCALE GENOMIC DNA]</scope>
    <source>
        <strain evidence="1 2">IFM 55266</strain>
    </source>
</reference>
<dbReference type="RefSeq" id="XP_043163124.1">
    <property type="nucleotide sequence ID" value="XM_043307189.1"/>
</dbReference>
<dbReference type="OrthoDB" id="4493852at2759"/>
<evidence type="ECO:0000313" key="2">
    <source>
        <dbReference type="Proteomes" id="UP001043456"/>
    </source>
</evidence>
<gene>
    <name evidence="1" type="ORF">Asppvi_011360</name>
</gene>
<protein>
    <submittedName>
        <fullName evidence="1">Uncharacterized protein</fullName>
    </submittedName>
</protein>
<evidence type="ECO:0000313" key="1">
    <source>
        <dbReference type="EMBL" id="GIJ92378.1"/>
    </source>
</evidence>
<dbReference type="GeneID" id="67009969"/>
<accession>A0A9P3F0V5</accession>
<organism evidence="1 2">
    <name type="scientific">Aspergillus pseudoviridinutans</name>
    <dbReference type="NCBI Taxonomy" id="1517512"/>
    <lineage>
        <taxon>Eukaryota</taxon>
        <taxon>Fungi</taxon>
        <taxon>Dikarya</taxon>
        <taxon>Ascomycota</taxon>
        <taxon>Pezizomycotina</taxon>
        <taxon>Eurotiomycetes</taxon>
        <taxon>Eurotiomycetidae</taxon>
        <taxon>Eurotiales</taxon>
        <taxon>Aspergillaceae</taxon>
        <taxon>Aspergillus</taxon>
        <taxon>Aspergillus subgen. Fumigati</taxon>
    </lineage>
</organism>
<comment type="caution">
    <text evidence="1">The sequence shown here is derived from an EMBL/GenBank/DDBJ whole genome shotgun (WGS) entry which is preliminary data.</text>
</comment>